<dbReference type="Pfam" id="PF14915">
    <property type="entry name" value="CCDC144C"/>
    <property type="match status" value="1"/>
</dbReference>
<protein>
    <recommendedName>
        <fullName evidence="4">CCDC144C-like coiled-coil domain-containing protein</fullName>
    </recommendedName>
</protein>
<evidence type="ECO:0000259" key="4">
    <source>
        <dbReference type="Pfam" id="PF14915"/>
    </source>
</evidence>
<feature type="region of interest" description="Disordered" evidence="3">
    <location>
        <begin position="91"/>
        <end position="132"/>
    </location>
</feature>
<accession>A0ABD3UVN6</accession>
<feature type="compositionally biased region" description="Acidic residues" evidence="3">
    <location>
        <begin position="391"/>
        <end position="411"/>
    </location>
</feature>
<feature type="compositionally biased region" description="Basic and acidic residues" evidence="3">
    <location>
        <begin position="470"/>
        <end position="584"/>
    </location>
</feature>
<evidence type="ECO:0000256" key="3">
    <source>
        <dbReference type="SAM" id="MobiDB-lite"/>
    </source>
</evidence>
<feature type="compositionally biased region" description="Acidic residues" evidence="3">
    <location>
        <begin position="98"/>
        <end position="118"/>
    </location>
</feature>
<reference evidence="5 6" key="1">
    <citation type="submission" date="2024-11" db="EMBL/GenBank/DDBJ databases">
        <title>Chromosome-level genome assembly of the freshwater bivalve Anodonta woodiana.</title>
        <authorList>
            <person name="Chen X."/>
        </authorList>
    </citation>
    <scope>NUCLEOTIDE SEQUENCE [LARGE SCALE GENOMIC DNA]</scope>
    <source>
        <strain evidence="5">MN2024</strain>
        <tissue evidence="5">Gills</tissue>
    </source>
</reference>
<feature type="region of interest" description="Disordered" evidence="3">
    <location>
        <begin position="188"/>
        <end position="207"/>
    </location>
</feature>
<feature type="coiled-coil region" evidence="2">
    <location>
        <begin position="1361"/>
        <end position="1542"/>
    </location>
</feature>
<evidence type="ECO:0000256" key="1">
    <source>
        <dbReference type="ARBA" id="ARBA00023054"/>
    </source>
</evidence>
<comment type="caution">
    <text evidence="5">The sequence shown here is derived from an EMBL/GenBank/DDBJ whole genome shotgun (WGS) entry which is preliminary data.</text>
</comment>
<name>A0ABD3UVN6_SINWO</name>
<dbReference type="Proteomes" id="UP001634394">
    <property type="component" value="Unassembled WGS sequence"/>
</dbReference>
<dbReference type="PANTHER" id="PTHR24147:SF53">
    <property type="entry name" value="ANKYRIN REPEAT DOMAIN 26"/>
    <property type="match status" value="1"/>
</dbReference>
<feature type="coiled-coil region" evidence="2">
    <location>
        <begin position="884"/>
        <end position="1315"/>
    </location>
</feature>
<feature type="compositionally biased region" description="Acidic residues" evidence="3">
    <location>
        <begin position="803"/>
        <end position="812"/>
    </location>
</feature>
<feature type="region of interest" description="Disordered" evidence="3">
    <location>
        <begin position="265"/>
        <end position="618"/>
    </location>
</feature>
<feature type="non-terminal residue" evidence="5">
    <location>
        <position position="1918"/>
    </location>
</feature>
<feature type="region of interest" description="Disordered" evidence="3">
    <location>
        <begin position="1583"/>
        <end position="1602"/>
    </location>
</feature>
<gene>
    <name evidence="5" type="ORF">ACJMK2_017054</name>
</gene>
<feature type="compositionally biased region" description="Polar residues" evidence="3">
    <location>
        <begin position="735"/>
        <end position="747"/>
    </location>
</feature>
<feature type="compositionally biased region" description="Acidic residues" evidence="3">
    <location>
        <begin position="318"/>
        <end position="340"/>
    </location>
</feature>
<feature type="compositionally biased region" description="Polar residues" evidence="3">
    <location>
        <begin position="363"/>
        <end position="382"/>
    </location>
</feature>
<evidence type="ECO:0000313" key="6">
    <source>
        <dbReference type="Proteomes" id="UP001634394"/>
    </source>
</evidence>
<dbReference type="InterPro" id="IPR050657">
    <property type="entry name" value="Ankyrin_repeat_domain"/>
</dbReference>
<feature type="coiled-coil region" evidence="2">
    <location>
        <begin position="1662"/>
        <end position="1734"/>
    </location>
</feature>
<dbReference type="InterPro" id="IPR039497">
    <property type="entry name" value="CC144C-like_CC_dom"/>
</dbReference>
<dbReference type="SUPFAM" id="SSF57997">
    <property type="entry name" value="Tropomyosin"/>
    <property type="match status" value="1"/>
</dbReference>
<sequence length="1918" mass="221105">MAVQKSLQARYIADTEENLESFDPHSENATPLTIAEIMEEETGDAENLDARDEREVKELDISSSKSAQIMFSSLSGKIKASFEGIKGKKSFEESYTLIDDEEEGGDDDEVKEDEEDEAETLKRRNVNGGDDEEFVNMEDDKIIESTPIDEVDLNEVEEFIRQETEEGIAREADVIEPNLTPQVILDYEPSTEETSDVETLPSDHTPLEEELVNEEVQRGQLINWHSHKLGNNLGGNRGSTENLSDKDLPTVYAIEEYSSKRIQYQSAGSENYQLDSAGPSQDVFGQYATPLDETGSDFDSTNEAATPRTPRNKGAFDLSEDEEGQELEYEDTEEVAEGQDETIHEVVTFFNTPSPYDVKSPFGQMQSGSVETPAFNPQQTGIKTDWKEEIEQNEEEGEGEGGENDNEEEDSDKSAWSSEDEEVGETHATSAKGAGSREEEVENEGFSPDIASANKTSDSSDEEESVSEWEMERKRQKQAEEALRKQKEDQDSKEAERQRQQQKEAERKRELERQKELERQREAERQREIERQKELERQREAERQREVERQRHNELEEKEKMEKARQQKWEEEERKKQEQLKREAEEELLQEQSIQSDASDEDEPQNRSSHGNLSRSLLLPKVPELKKPNLLIVKDFVKIPTKTAPNSLTIKQSGEVENESPVPVGEDQIDASHVRFVGSIPHLMHQAGTHDRMRVQNEEQAQLVVEEVVSSVHAQNSQGQEVKTQSAVKVAASVSQENGNMAVNGQQRKSRQLPKPGEELNRIETQNGIGHHHDSLLPHGSLKASLTRPGTMSVRSDGRSDYSMDEEDSDDLDSPRNRSETLSHLNGLYGNSINYNPLEPGFDDDGLSVTSTENGDNSLAYRPENLPYGKDMLVNMNLSDPGAVLKLQEHLREHRRQLEHERNQKMLIESKYKSLGKEKNELQKKIDNLGQQKSKLEQDKLDLEAKIRNLEYSLSEEEENRKNAEVLLAKTKEHLKKKEEAFTCEIESKQRAELTLRNIQMELRTANNQIKELEEEKEQLQRQLNNEKNAVQLQKKINGEQQRLHEQLQQENLRTSSQKDDVENQLEMADGDSKQAQENAEKFKSENAALKAELQRQRTRWTDENALLSADNEKLRLKVENLKAEVKLEEEALTQATVQHSLQLSSIRAEAALLNDTLQKERANRDKLEAELESIRSRLQSTTLQLEKTLQVRSELERKLQETREEWAKKLEKKELEVNALKDTSQNLMSRLNATETKLNAVENELNVSNTTLLERNSQLQQSVRDVQYYKSAQENLELNYRHEKEQSTKLQSKLESLQDRFSTHQHENLSLKQQLDTAQQALADRSGFDLQEKINTMMVSIKSSHEKAMDEKTFSLNETISRLREDLRNSENRRSTLEQDLWKLNQENHDMIRKLSLAEASLEMASKAKEGLEHERQHLKMDMEKVQQRYQSAQDRAMECQAQVAGLVERLERAEQNNILSSQQLANTSATMQAYSSNKGELEEAYQKLQVESVKMEAELKHEKQRSEMLQRDLQDSQKVRSSLEALCSNLKSTNAHLEEKLGDEKLTRSTVQHQAAESKELWEREIISRSKLGLRMSQLEKEKQETLNHAEDERRKTRKALDQKRIAEAKLEAEQEKTSQLQKEVTNLKNYLKVAKKKLKVHGTHDTRVNTIHTAFDHERNAMEEMMTAVKAQMEALKQQLESEVDEKERLQDKNMKLQGELKLLKKLEHELKKISQSKVRLEDEFRSYKNQVESSFTEKGTLEVARKELEAQYRLELNLKLDEVNNYLEDQSRARQRLDAAREEQYSKLSYEKKRLQEEVTDMRVKYEKAKAEKDAKEMEAKRYHDLYENEMQWRMRLSEQLFKFTDKAFNYKTKFVSERQKNRLYGSLGNLTITSPANGHSIDVSRMNGSLVEDPLSNKLRAELDRSIAKHLEA</sequence>
<dbReference type="PANTHER" id="PTHR24147">
    <property type="entry name" value="ANKYRIN REPEAT DOMAIN 36-RELATED"/>
    <property type="match status" value="1"/>
</dbReference>
<keyword evidence="6" id="KW-1185">Reference proteome</keyword>
<feature type="compositionally biased region" description="Acidic residues" evidence="3">
    <location>
        <begin position="459"/>
        <end position="469"/>
    </location>
</feature>
<dbReference type="EMBL" id="JBJQND010000015">
    <property type="protein sequence ID" value="KAL3853519.1"/>
    <property type="molecule type" value="Genomic_DNA"/>
</dbReference>
<feature type="region of interest" description="Disordered" evidence="3">
    <location>
        <begin position="735"/>
        <end position="756"/>
    </location>
</feature>
<feature type="domain" description="CCDC144C-like coiled-coil" evidence="4">
    <location>
        <begin position="953"/>
        <end position="1429"/>
    </location>
</feature>
<evidence type="ECO:0000313" key="5">
    <source>
        <dbReference type="EMBL" id="KAL3853519.1"/>
    </source>
</evidence>
<evidence type="ECO:0000256" key="2">
    <source>
        <dbReference type="SAM" id="Coils"/>
    </source>
</evidence>
<keyword evidence="1 2" id="KW-0175">Coiled coil</keyword>
<feature type="region of interest" description="Disordered" evidence="3">
    <location>
        <begin position="769"/>
        <end position="822"/>
    </location>
</feature>
<proteinExistence type="predicted"/>
<feature type="coiled-coil region" evidence="2">
    <location>
        <begin position="1767"/>
        <end position="1830"/>
    </location>
</feature>
<organism evidence="5 6">
    <name type="scientific">Sinanodonta woodiana</name>
    <name type="common">Chinese pond mussel</name>
    <name type="synonym">Anodonta woodiana</name>
    <dbReference type="NCBI Taxonomy" id="1069815"/>
    <lineage>
        <taxon>Eukaryota</taxon>
        <taxon>Metazoa</taxon>
        <taxon>Spiralia</taxon>
        <taxon>Lophotrochozoa</taxon>
        <taxon>Mollusca</taxon>
        <taxon>Bivalvia</taxon>
        <taxon>Autobranchia</taxon>
        <taxon>Heteroconchia</taxon>
        <taxon>Palaeoheterodonta</taxon>
        <taxon>Unionida</taxon>
        <taxon>Unionoidea</taxon>
        <taxon>Unionidae</taxon>
        <taxon>Unioninae</taxon>
        <taxon>Sinanodonta</taxon>
    </lineage>
</organism>
<feature type="compositionally biased region" description="Polar residues" evidence="3">
    <location>
        <begin position="606"/>
        <end position="615"/>
    </location>
</feature>
<feature type="compositionally biased region" description="Polar residues" evidence="3">
    <location>
        <begin position="265"/>
        <end position="274"/>
    </location>
</feature>